<proteinExistence type="predicted"/>
<gene>
    <name evidence="2" type="ORF">BAQU_1706</name>
</gene>
<accession>A0A261G2W5</accession>
<dbReference type="AlphaFoldDB" id="A0A261G2W5"/>
<dbReference type="Proteomes" id="UP000216451">
    <property type="component" value="Unassembled WGS sequence"/>
</dbReference>
<organism evidence="2 3">
    <name type="scientific">Bifidobacterium aquikefiri</name>
    <dbReference type="NCBI Taxonomy" id="1653207"/>
    <lineage>
        <taxon>Bacteria</taxon>
        <taxon>Bacillati</taxon>
        <taxon>Actinomycetota</taxon>
        <taxon>Actinomycetes</taxon>
        <taxon>Bifidobacteriales</taxon>
        <taxon>Bifidobacteriaceae</taxon>
        <taxon>Bifidobacterium</taxon>
    </lineage>
</organism>
<sequence length="63" mass="7282">MTARTFLNGSVHKCEFCNRPDVGINRCPHAMNPHYPCPDTQPQKIKGNNPYQNHSHHQRTIRS</sequence>
<comment type="caution">
    <text evidence="2">The sequence shown here is derived from an EMBL/GenBank/DDBJ whole genome shotgun (WGS) entry which is preliminary data.</text>
</comment>
<evidence type="ECO:0000313" key="2">
    <source>
        <dbReference type="EMBL" id="OZG65523.1"/>
    </source>
</evidence>
<evidence type="ECO:0000256" key="1">
    <source>
        <dbReference type="SAM" id="MobiDB-lite"/>
    </source>
</evidence>
<feature type="region of interest" description="Disordered" evidence="1">
    <location>
        <begin position="38"/>
        <end position="63"/>
    </location>
</feature>
<feature type="compositionally biased region" description="Basic residues" evidence="1">
    <location>
        <begin position="54"/>
        <end position="63"/>
    </location>
</feature>
<keyword evidence="3" id="KW-1185">Reference proteome</keyword>
<evidence type="ECO:0000313" key="3">
    <source>
        <dbReference type="Proteomes" id="UP000216451"/>
    </source>
</evidence>
<dbReference type="EMBL" id="MWXA01000008">
    <property type="protein sequence ID" value="OZG65523.1"/>
    <property type="molecule type" value="Genomic_DNA"/>
</dbReference>
<protein>
    <submittedName>
        <fullName evidence="2">Uncharacterized protein</fullName>
    </submittedName>
</protein>
<reference evidence="2 3" key="1">
    <citation type="journal article" date="2017" name="BMC Genomics">
        <title>Comparative genomic and phylogenomic analyses of the Bifidobacteriaceae family.</title>
        <authorList>
            <person name="Lugli G.A."/>
            <person name="Milani C."/>
            <person name="Turroni F."/>
            <person name="Duranti S."/>
            <person name="Mancabelli L."/>
            <person name="Mangifesta M."/>
            <person name="Ferrario C."/>
            <person name="Modesto M."/>
            <person name="Mattarelli P."/>
            <person name="Jiri K."/>
            <person name="van Sinderen D."/>
            <person name="Ventura M."/>
        </authorList>
    </citation>
    <scope>NUCLEOTIDE SEQUENCE [LARGE SCALE GENOMIC DNA]</scope>
    <source>
        <strain evidence="2 3">LMG 28769</strain>
    </source>
</reference>
<name>A0A261G2W5_9BIFI</name>